<evidence type="ECO:0000313" key="1">
    <source>
        <dbReference type="EMBL" id="SER77379.1"/>
    </source>
</evidence>
<protein>
    <submittedName>
        <fullName evidence="1">Uncharacterized protein</fullName>
    </submittedName>
</protein>
<feature type="non-terminal residue" evidence="1">
    <location>
        <position position="288"/>
    </location>
</feature>
<dbReference type="RefSeq" id="WP_139174288.1">
    <property type="nucleotide sequence ID" value="NZ_FOFZ01000027.1"/>
</dbReference>
<organism evidence="1 2">
    <name type="scientific">Flavobacterium frigoris</name>
    <dbReference type="NCBI Taxonomy" id="229204"/>
    <lineage>
        <taxon>Bacteria</taxon>
        <taxon>Pseudomonadati</taxon>
        <taxon>Bacteroidota</taxon>
        <taxon>Flavobacteriia</taxon>
        <taxon>Flavobacteriales</taxon>
        <taxon>Flavobacteriaceae</taxon>
        <taxon>Flavobacterium</taxon>
    </lineage>
</organism>
<keyword evidence="2" id="KW-1185">Reference proteome</keyword>
<reference evidence="2" key="1">
    <citation type="submission" date="2016-10" db="EMBL/GenBank/DDBJ databases">
        <authorList>
            <person name="Varghese N."/>
            <person name="Submissions S."/>
        </authorList>
    </citation>
    <scope>NUCLEOTIDE SEQUENCE [LARGE SCALE GENOMIC DNA]</scope>
    <source>
        <strain evidence="2">DSM 15719</strain>
    </source>
</reference>
<dbReference type="EMBL" id="FOFZ01000027">
    <property type="protein sequence ID" value="SER77379.1"/>
    <property type="molecule type" value="Genomic_DNA"/>
</dbReference>
<accession>A0A1H9RZS9</accession>
<evidence type="ECO:0000313" key="2">
    <source>
        <dbReference type="Proteomes" id="UP000183658"/>
    </source>
</evidence>
<sequence>MQQDKVKAKQELLKFINDNKSVKEAKNIDTYSDLLGCGNSGNGEGNGSITSNQFYDANKNNKEIDLNELKIVSDLISKFGDKFYVTYFKPTENQAVTNDNLKVLKNSLLQHIALEESIFGKASFENFEKIIDFIKNCKTDYATQKEGYIPRCLWDHDKNVPYIQDAALIAGFTDGLIETAVGVFDIYKFTTCLDIRNYRAWTRECFETREKAFAIIKIAYTTFTDLEKFTNATSGIWTGIKAYGVETGGFDNQARYNHGKIIFNVASLFIGVGEAKAILKGEKTLITV</sequence>
<dbReference type="AlphaFoldDB" id="A0A1H9RZS9"/>
<name>A0A1H9RZS9_FLAFI</name>
<dbReference type="OrthoDB" id="2972467at2"/>
<proteinExistence type="predicted"/>
<gene>
    <name evidence="1" type="ORF">SAMN05444355_1275</name>
</gene>
<dbReference type="Proteomes" id="UP000183658">
    <property type="component" value="Unassembled WGS sequence"/>
</dbReference>